<dbReference type="GO" id="GO:0006624">
    <property type="term" value="P:vacuolar protein processing"/>
    <property type="evidence" value="ECO:0007669"/>
    <property type="project" value="TreeGrafter"/>
</dbReference>
<dbReference type="OrthoDB" id="192611at2759"/>
<dbReference type="FunFam" id="3.40.50.1460:FF:000005">
    <property type="entry name" value="Vacuolar-processing enzyme beta-isozyme"/>
    <property type="match status" value="1"/>
</dbReference>
<dbReference type="Pfam" id="PF20985">
    <property type="entry name" value="Legum_prodom"/>
    <property type="match status" value="1"/>
</dbReference>
<keyword evidence="2" id="KW-0645">Protease</keyword>
<proteinExistence type="inferred from homology"/>
<feature type="chain" id="PRO_5035916917" description="Legumain prodomain domain-containing protein" evidence="9">
    <location>
        <begin position="25"/>
        <end position="510"/>
    </location>
</feature>
<dbReference type="InterPro" id="IPR001096">
    <property type="entry name" value="Peptidase_C13"/>
</dbReference>
<evidence type="ECO:0000256" key="1">
    <source>
        <dbReference type="ARBA" id="ARBA00009941"/>
    </source>
</evidence>
<keyword evidence="5" id="KW-0788">Thiol protease</keyword>
<sequence>MALVRCVSLSLLAYFLITSAVTLARQQPRNRYSSKPVGDNADDTFLRMPIGKSQDFGTRWALLIAGSSGYGNYRHQADVCHAYHVLHKGGLKDENIVVFMYDDIATHPANPRPGTIINSPTGKDVYVGVPKDYTGSDVTVNNLLAAFLGNRSAVTGGSGKVINSGPDDHIFLFYSDHGGPGVLGMPTFPNLFAIDLVSAFKKKHEAGGYKNMVVYLEACESGSIFDGILPNDLNIYATTASNSVESSWGTYCPGMLPPPPPEYMTCLGDLYSVSWMEDSESHDLRNETLAEQYENVKARTSNYNTYTSGSHVMCFGDQKLSDDVLFAYIGNDPANEKPYLKEEFSILQSDISLGNGEKVYGTSWTGDGTQLTGVTQRDADILYLWHKFKASQEGSDSKANAQDELFEVLRRRRQIDQSVTLIGESLFGEEQVDSIFGMKRSPLVDDWDCLKGMVQGFEDHCGSLTSYGLKHMRALANICNAGIDIRKMRMVAANVCSHGESLHIWGQRIQ</sequence>
<dbReference type="Gene3D" id="3.40.50.1460">
    <property type="match status" value="1"/>
</dbReference>
<keyword evidence="7" id="KW-0325">Glycoprotein</keyword>
<dbReference type="PANTHER" id="PTHR12000:SF42">
    <property type="entry name" value="LEGUMAIN"/>
    <property type="match status" value="1"/>
</dbReference>
<evidence type="ECO:0000313" key="11">
    <source>
        <dbReference type="EMBL" id="KAH7445917.1"/>
    </source>
</evidence>
<feature type="domain" description="Legumain prodomain" evidence="10">
    <location>
        <begin position="404"/>
        <end position="496"/>
    </location>
</feature>
<keyword evidence="12" id="KW-1185">Reference proteome</keyword>
<dbReference type="Gene3D" id="1.10.132.130">
    <property type="match status" value="1"/>
</dbReference>
<feature type="active site" description="Nucleophile" evidence="8">
    <location>
        <position position="219"/>
    </location>
</feature>
<dbReference type="Pfam" id="PF01650">
    <property type="entry name" value="Peptidase_C13"/>
    <property type="match status" value="1"/>
</dbReference>
<dbReference type="PIRSF" id="PIRSF019663">
    <property type="entry name" value="Legumain"/>
    <property type="match status" value="1"/>
</dbReference>
<dbReference type="GO" id="GO:0004197">
    <property type="term" value="F:cysteine-type endopeptidase activity"/>
    <property type="evidence" value="ECO:0007669"/>
    <property type="project" value="InterPro"/>
</dbReference>
<dbReference type="InterPro" id="IPR048501">
    <property type="entry name" value="Legum_prodom"/>
</dbReference>
<keyword evidence="4" id="KW-0378">Hydrolase</keyword>
<keyword evidence="6" id="KW-1015">Disulfide bond</keyword>
<dbReference type="InterPro" id="IPR043577">
    <property type="entry name" value="AE"/>
</dbReference>
<evidence type="ECO:0000256" key="7">
    <source>
        <dbReference type="ARBA" id="ARBA00023180"/>
    </source>
</evidence>
<evidence type="ECO:0000313" key="12">
    <source>
        <dbReference type="Proteomes" id="UP000825935"/>
    </source>
</evidence>
<dbReference type="GO" id="GO:0051603">
    <property type="term" value="P:proteolysis involved in protein catabolic process"/>
    <property type="evidence" value="ECO:0007669"/>
    <property type="project" value="InterPro"/>
</dbReference>
<dbReference type="InterPro" id="IPR046427">
    <property type="entry name" value="Legumain_prodom_sf"/>
</dbReference>
<evidence type="ECO:0000256" key="9">
    <source>
        <dbReference type="SAM" id="SignalP"/>
    </source>
</evidence>
<comment type="caution">
    <text evidence="11">The sequence shown here is derived from an EMBL/GenBank/DDBJ whole genome shotgun (WGS) entry which is preliminary data.</text>
</comment>
<dbReference type="GO" id="GO:0005773">
    <property type="term" value="C:vacuole"/>
    <property type="evidence" value="ECO:0007669"/>
    <property type="project" value="GOC"/>
</dbReference>
<feature type="signal peptide" evidence="9">
    <location>
        <begin position="1"/>
        <end position="24"/>
    </location>
</feature>
<dbReference type="OMA" id="ITTHRTH"/>
<dbReference type="CDD" id="cd21115">
    <property type="entry name" value="legumain_C"/>
    <property type="match status" value="1"/>
</dbReference>
<evidence type="ECO:0000256" key="2">
    <source>
        <dbReference type="ARBA" id="ARBA00022670"/>
    </source>
</evidence>
<evidence type="ECO:0000256" key="5">
    <source>
        <dbReference type="ARBA" id="ARBA00022807"/>
    </source>
</evidence>
<evidence type="ECO:0000256" key="4">
    <source>
        <dbReference type="ARBA" id="ARBA00022801"/>
    </source>
</evidence>
<gene>
    <name evidence="11" type="ORF">KP509_01G028600</name>
</gene>
<keyword evidence="3 9" id="KW-0732">Signal</keyword>
<organism evidence="11 12">
    <name type="scientific">Ceratopteris richardii</name>
    <name type="common">Triangle waterfern</name>
    <dbReference type="NCBI Taxonomy" id="49495"/>
    <lineage>
        <taxon>Eukaryota</taxon>
        <taxon>Viridiplantae</taxon>
        <taxon>Streptophyta</taxon>
        <taxon>Embryophyta</taxon>
        <taxon>Tracheophyta</taxon>
        <taxon>Polypodiopsida</taxon>
        <taxon>Polypodiidae</taxon>
        <taxon>Polypodiales</taxon>
        <taxon>Pteridineae</taxon>
        <taxon>Pteridaceae</taxon>
        <taxon>Parkerioideae</taxon>
        <taxon>Ceratopteris</taxon>
    </lineage>
</organism>
<evidence type="ECO:0000256" key="3">
    <source>
        <dbReference type="ARBA" id="ARBA00022729"/>
    </source>
</evidence>
<dbReference type="PRINTS" id="PR00776">
    <property type="entry name" value="HEMOGLOBNASE"/>
</dbReference>
<name>A0A8T2VBS7_CERRI</name>
<evidence type="ECO:0000256" key="6">
    <source>
        <dbReference type="ARBA" id="ARBA00023157"/>
    </source>
</evidence>
<dbReference type="Proteomes" id="UP000825935">
    <property type="component" value="Chromosome 1"/>
</dbReference>
<protein>
    <recommendedName>
        <fullName evidence="10">Legumain prodomain domain-containing protein</fullName>
    </recommendedName>
</protein>
<feature type="active site" evidence="8">
    <location>
        <position position="177"/>
    </location>
</feature>
<dbReference type="PANTHER" id="PTHR12000">
    <property type="entry name" value="HEMOGLOBINASE FAMILY MEMBER"/>
    <property type="match status" value="1"/>
</dbReference>
<reference evidence="11" key="1">
    <citation type="submission" date="2021-08" db="EMBL/GenBank/DDBJ databases">
        <title>WGS assembly of Ceratopteris richardii.</title>
        <authorList>
            <person name="Marchant D.B."/>
            <person name="Chen G."/>
            <person name="Jenkins J."/>
            <person name="Shu S."/>
            <person name="Leebens-Mack J."/>
            <person name="Grimwood J."/>
            <person name="Schmutz J."/>
            <person name="Soltis P."/>
            <person name="Soltis D."/>
            <person name="Chen Z.-H."/>
        </authorList>
    </citation>
    <scope>NUCLEOTIDE SEQUENCE</scope>
    <source>
        <strain evidence="11">Whitten #5841</strain>
        <tissue evidence="11">Leaf</tissue>
    </source>
</reference>
<evidence type="ECO:0000259" key="10">
    <source>
        <dbReference type="Pfam" id="PF20985"/>
    </source>
</evidence>
<dbReference type="PIRSF" id="PIRSF500139">
    <property type="entry name" value="AE"/>
    <property type="match status" value="1"/>
</dbReference>
<dbReference type="AlphaFoldDB" id="A0A8T2VBS7"/>
<dbReference type="FunFam" id="1.10.132.130:FF:000001">
    <property type="entry name" value="Vacuolar-processing enzyme beta-isozyme"/>
    <property type="match status" value="1"/>
</dbReference>
<accession>A0A8T2VBS7</accession>
<dbReference type="EMBL" id="CM035406">
    <property type="protein sequence ID" value="KAH7445917.1"/>
    <property type="molecule type" value="Genomic_DNA"/>
</dbReference>
<evidence type="ECO:0000256" key="8">
    <source>
        <dbReference type="PIRSR" id="PIRSR019663-1"/>
    </source>
</evidence>
<comment type="similarity">
    <text evidence="1">Belongs to the peptidase C13 family.</text>
</comment>